<dbReference type="InterPro" id="IPR036890">
    <property type="entry name" value="HATPase_C_sf"/>
</dbReference>
<dbReference type="InterPro" id="IPR003594">
    <property type="entry name" value="HATPase_dom"/>
</dbReference>
<keyword evidence="1" id="KW-0808">Transferase</keyword>
<dbReference type="PANTHER" id="PTHR35526:SF3">
    <property type="entry name" value="ANTI-SIGMA-F FACTOR RSBW"/>
    <property type="match status" value="1"/>
</dbReference>
<comment type="caution">
    <text evidence="3">The sequence shown here is derived from an EMBL/GenBank/DDBJ whole genome shotgun (WGS) entry which is preliminary data.</text>
</comment>
<evidence type="ECO:0000313" key="3">
    <source>
        <dbReference type="EMBL" id="MFD0904583.1"/>
    </source>
</evidence>
<name>A0ABW3EVW6_9ACTN</name>
<keyword evidence="1" id="KW-0418">Kinase</keyword>
<keyword evidence="3" id="KW-0547">Nucleotide-binding</keyword>
<keyword evidence="3" id="KW-0067">ATP-binding</keyword>
<dbReference type="Proteomes" id="UP001596972">
    <property type="component" value="Unassembled WGS sequence"/>
</dbReference>
<keyword evidence="4" id="KW-1185">Reference proteome</keyword>
<evidence type="ECO:0000259" key="2">
    <source>
        <dbReference type="Pfam" id="PF13581"/>
    </source>
</evidence>
<organism evidence="3 4">
    <name type="scientific">Actinomadura sediminis</name>
    <dbReference type="NCBI Taxonomy" id="1038904"/>
    <lineage>
        <taxon>Bacteria</taxon>
        <taxon>Bacillati</taxon>
        <taxon>Actinomycetota</taxon>
        <taxon>Actinomycetes</taxon>
        <taxon>Streptosporangiales</taxon>
        <taxon>Thermomonosporaceae</taxon>
        <taxon>Actinomadura</taxon>
    </lineage>
</organism>
<dbReference type="RefSeq" id="WP_378304594.1">
    <property type="nucleotide sequence ID" value="NZ_JBHTJA010000090.1"/>
</dbReference>
<protein>
    <submittedName>
        <fullName evidence="3">ATP-binding protein</fullName>
    </submittedName>
</protein>
<keyword evidence="1" id="KW-0723">Serine/threonine-protein kinase</keyword>
<sequence length="137" mass="14621">MLASKAAPGLARTLTKARLYKWNCSRISDDALVVASELVTNAVAATPTGGEIRFQISLDSGGVLLAVWDDAPGKPQTRQVVEPTPETLDLAEERWDDNGGWGLPIVAALAAECGYCPDSVRGKWAWARLKGSVQLTV</sequence>
<feature type="domain" description="Histidine kinase/HSP90-like ATPase" evidence="2">
    <location>
        <begin position="28"/>
        <end position="115"/>
    </location>
</feature>
<dbReference type="GO" id="GO:0005524">
    <property type="term" value="F:ATP binding"/>
    <property type="evidence" value="ECO:0007669"/>
    <property type="project" value="UniProtKB-KW"/>
</dbReference>
<dbReference type="InterPro" id="IPR050267">
    <property type="entry name" value="Anti-sigma-factor_SerPK"/>
</dbReference>
<dbReference type="SUPFAM" id="SSF55874">
    <property type="entry name" value="ATPase domain of HSP90 chaperone/DNA topoisomerase II/histidine kinase"/>
    <property type="match status" value="1"/>
</dbReference>
<accession>A0ABW3EVW6</accession>
<reference evidence="4" key="1">
    <citation type="journal article" date="2019" name="Int. J. Syst. Evol. Microbiol.">
        <title>The Global Catalogue of Microorganisms (GCM) 10K type strain sequencing project: providing services to taxonomists for standard genome sequencing and annotation.</title>
        <authorList>
            <consortium name="The Broad Institute Genomics Platform"/>
            <consortium name="The Broad Institute Genome Sequencing Center for Infectious Disease"/>
            <person name="Wu L."/>
            <person name="Ma J."/>
        </authorList>
    </citation>
    <scope>NUCLEOTIDE SEQUENCE [LARGE SCALE GENOMIC DNA]</scope>
    <source>
        <strain evidence="4">JCM 31202</strain>
    </source>
</reference>
<proteinExistence type="predicted"/>
<dbReference type="EMBL" id="JBHTJA010000090">
    <property type="protein sequence ID" value="MFD0904583.1"/>
    <property type="molecule type" value="Genomic_DNA"/>
</dbReference>
<dbReference type="PANTHER" id="PTHR35526">
    <property type="entry name" value="ANTI-SIGMA-F FACTOR RSBW-RELATED"/>
    <property type="match status" value="1"/>
</dbReference>
<evidence type="ECO:0000256" key="1">
    <source>
        <dbReference type="ARBA" id="ARBA00022527"/>
    </source>
</evidence>
<dbReference type="Pfam" id="PF13581">
    <property type="entry name" value="HATPase_c_2"/>
    <property type="match status" value="1"/>
</dbReference>
<dbReference type="Gene3D" id="3.30.565.10">
    <property type="entry name" value="Histidine kinase-like ATPase, C-terminal domain"/>
    <property type="match status" value="1"/>
</dbReference>
<evidence type="ECO:0000313" key="4">
    <source>
        <dbReference type="Proteomes" id="UP001596972"/>
    </source>
</evidence>
<dbReference type="CDD" id="cd16936">
    <property type="entry name" value="HATPase_RsbW-like"/>
    <property type="match status" value="1"/>
</dbReference>
<gene>
    <name evidence="3" type="ORF">ACFQ11_29655</name>
</gene>